<gene>
    <name evidence="1" type="ORF">OPS25_09445</name>
</gene>
<name>A0ABT3P836_9ALTE</name>
<dbReference type="Proteomes" id="UP001142810">
    <property type="component" value="Unassembled WGS sequence"/>
</dbReference>
<comment type="caution">
    <text evidence="1">The sequence shown here is derived from an EMBL/GenBank/DDBJ whole genome shotgun (WGS) entry which is preliminary data.</text>
</comment>
<dbReference type="SUPFAM" id="SSF159888">
    <property type="entry name" value="YdhG-like"/>
    <property type="match status" value="1"/>
</dbReference>
<sequence length="75" mass="7802">MPGYKIGSAIAVGYAAFSKQGGINVASAAIESLTEEISRAGLNATKTGVTFSPKKTIPGDLIEKLAIESRREYGV</sequence>
<proteinExistence type="predicted"/>
<dbReference type="RefSeq" id="WP_265617465.1">
    <property type="nucleotide sequence ID" value="NZ_JAPFRD010000010.1"/>
</dbReference>
<protein>
    <submittedName>
        <fullName evidence="1">Uncharacterized protein</fullName>
    </submittedName>
</protein>
<dbReference type="EMBL" id="JAPFRD010000010">
    <property type="protein sequence ID" value="MCW8108720.1"/>
    <property type="molecule type" value="Genomic_DNA"/>
</dbReference>
<evidence type="ECO:0000313" key="1">
    <source>
        <dbReference type="EMBL" id="MCW8108720.1"/>
    </source>
</evidence>
<evidence type="ECO:0000313" key="2">
    <source>
        <dbReference type="Proteomes" id="UP001142810"/>
    </source>
</evidence>
<dbReference type="Gene3D" id="3.90.1150.200">
    <property type="match status" value="1"/>
</dbReference>
<organism evidence="1 2">
    <name type="scientific">Alteromonas aquimaris</name>
    <dbReference type="NCBI Taxonomy" id="2998417"/>
    <lineage>
        <taxon>Bacteria</taxon>
        <taxon>Pseudomonadati</taxon>
        <taxon>Pseudomonadota</taxon>
        <taxon>Gammaproteobacteria</taxon>
        <taxon>Alteromonadales</taxon>
        <taxon>Alteromonadaceae</taxon>
        <taxon>Alteromonas/Salinimonas group</taxon>
        <taxon>Alteromonas</taxon>
    </lineage>
</organism>
<accession>A0ABT3P836</accession>
<reference evidence="1" key="1">
    <citation type="submission" date="2022-11" db="EMBL/GenBank/DDBJ databases">
        <title>Alteromonas sp. nov., isolated from sea water of the Qingdao.</title>
        <authorList>
            <person name="Wang Q."/>
        </authorList>
    </citation>
    <scope>NUCLEOTIDE SEQUENCE</scope>
    <source>
        <strain evidence="1">ASW11-7</strain>
    </source>
</reference>
<keyword evidence="2" id="KW-1185">Reference proteome</keyword>